<evidence type="ECO:0000256" key="1">
    <source>
        <dbReference type="SAM" id="Phobius"/>
    </source>
</evidence>
<feature type="transmembrane region" description="Helical" evidence="1">
    <location>
        <begin position="185"/>
        <end position="203"/>
    </location>
</feature>
<organism evidence="2 3">
    <name type="scientific">Pseudogracilibacillus auburnensis</name>
    <dbReference type="NCBI Taxonomy" id="1494959"/>
    <lineage>
        <taxon>Bacteria</taxon>
        <taxon>Bacillati</taxon>
        <taxon>Bacillota</taxon>
        <taxon>Bacilli</taxon>
        <taxon>Bacillales</taxon>
        <taxon>Bacillaceae</taxon>
        <taxon>Pseudogracilibacillus</taxon>
    </lineage>
</organism>
<evidence type="ECO:0000313" key="3">
    <source>
        <dbReference type="Proteomes" id="UP000247978"/>
    </source>
</evidence>
<protein>
    <submittedName>
        <fullName evidence="2">Putative membrane peptidase DUF2324</fullName>
    </submittedName>
</protein>
<comment type="caution">
    <text evidence="2">The sequence shown here is derived from an EMBL/GenBank/DDBJ whole genome shotgun (WGS) entry which is preliminary data.</text>
</comment>
<keyword evidence="1" id="KW-0472">Membrane</keyword>
<dbReference type="Proteomes" id="UP000247978">
    <property type="component" value="Unassembled WGS sequence"/>
</dbReference>
<feature type="transmembrane region" description="Helical" evidence="1">
    <location>
        <begin position="210"/>
        <end position="231"/>
    </location>
</feature>
<dbReference type="AlphaFoldDB" id="A0A2V3VSG8"/>
<name>A0A2V3VSG8_9BACI</name>
<feature type="transmembrane region" description="Helical" evidence="1">
    <location>
        <begin position="237"/>
        <end position="256"/>
    </location>
</feature>
<dbReference type="InterPro" id="IPR011397">
    <property type="entry name" value="YhfC"/>
</dbReference>
<keyword evidence="1" id="KW-0812">Transmembrane</keyword>
<reference evidence="2 3" key="1">
    <citation type="submission" date="2018-05" db="EMBL/GenBank/DDBJ databases">
        <title>Genomic Encyclopedia of Type Strains, Phase IV (KMG-IV): sequencing the most valuable type-strain genomes for metagenomic binning, comparative biology and taxonomic classification.</title>
        <authorList>
            <person name="Goeker M."/>
        </authorList>
    </citation>
    <scope>NUCLEOTIDE SEQUENCE [LARGE SCALE GENOMIC DNA]</scope>
    <source>
        <strain evidence="2 3">DSM 28556</strain>
    </source>
</reference>
<feature type="transmembrane region" description="Helical" evidence="1">
    <location>
        <begin position="69"/>
        <end position="87"/>
    </location>
</feature>
<sequence length="264" mass="29559">MTIMLLLFCPFMKKMEPSMNKVITIPIMCFTLMEEVSSMLGIYFAIFISVVLPLSVFIYALYTRRVFPYVLGVLAFVISQVVLRIPLLNYLDTNSISYNMFSVTKPVIYVILLGFSAGIFEEVARFIAMRFVMKRHDWKAGLLFGVGHGGIEAVLFLGLHAVIQLFTQTIFVDGEAYALGATERFFAILLHIGLSIIVLQSVVTKRIRYFVIAVVLHGVIDSFVGLVPMIISGQPATWILEGLLVVMSISVIVYSIQLKRKGVL</sequence>
<feature type="transmembrane region" description="Helical" evidence="1">
    <location>
        <begin position="40"/>
        <end position="62"/>
    </location>
</feature>
<dbReference type="EMBL" id="QJJQ01000013">
    <property type="protein sequence ID" value="PXW84813.1"/>
    <property type="molecule type" value="Genomic_DNA"/>
</dbReference>
<accession>A0A2V3VSG8</accession>
<evidence type="ECO:0000313" key="2">
    <source>
        <dbReference type="EMBL" id="PXW84813.1"/>
    </source>
</evidence>
<dbReference type="Pfam" id="PF10086">
    <property type="entry name" value="YhfC"/>
    <property type="match status" value="2"/>
</dbReference>
<keyword evidence="3" id="KW-1185">Reference proteome</keyword>
<proteinExistence type="predicted"/>
<feature type="transmembrane region" description="Helical" evidence="1">
    <location>
        <begin position="140"/>
        <end position="165"/>
    </location>
</feature>
<keyword evidence="1" id="KW-1133">Transmembrane helix</keyword>
<gene>
    <name evidence="2" type="ORF">DFR56_11357</name>
</gene>
<dbReference type="PIRSF" id="PIRSF033101">
    <property type="entry name" value="UCP033101"/>
    <property type="match status" value="1"/>
</dbReference>
<feature type="transmembrane region" description="Helical" evidence="1">
    <location>
        <begin position="107"/>
        <end position="128"/>
    </location>
</feature>